<sequence>MSHTDGADALDQRYGRAVPRTKRLRHVMVTYHPGGPAVH</sequence>
<evidence type="ECO:0000313" key="1">
    <source>
        <dbReference type="EMBL" id="EHR63579.1"/>
    </source>
</evidence>
<reference evidence="1 2" key="1">
    <citation type="submission" date="2011-11" db="EMBL/GenBank/DDBJ databases">
        <title>The Noncontiguous Finished sequence of Saccharomonospora cyanea NA-134.</title>
        <authorList>
            <consortium name="US DOE Joint Genome Institute"/>
            <person name="Lucas S."/>
            <person name="Han J."/>
            <person name="Lapidus A."/>
            <person name="Cheng J.-F."/>
            <person name="Goodwin L."/>
            <person name="Pitluck S."/>
            <person name="Peters L."/>
            <person name="Ovchinnikova G."/>
            <person name="Lu M."/>
            <person name="Detter J.C."/>
            <person name="Han C."/>
            <person name="Tapia R."/>
            <person name="Land M."/>
            <person name="Hauser L."/>
            <person name="Kyrpides N."/>
            <person name="Ivanova N."/>
            <person name="Pagani I."/>
            <person name="Brambilla E.-M."/>
            <person name="Klenk H.-P."/>
            <person name="Woyke T."/>
        </authorList>
    </citation>
    <scope>NUCLEOTIDE SEQUENCE [LARGE SCALE GENOMIC DNA]</scope>
    <source>
        <strain evidence="1 2">NA-134</strain>
    </source>
</reference>
<organism evidence="1 2">
    <name type="scientific">Saccharomonospora cyanea NA-134</name>
    <dbReference type="NCBI Taxonomy" id="882082"/>
    <lineage>
        <taxon>Bacteria</taxon>
        <taxon>Bacillati</taxon>
        <taxon>Actinomycetota</taxon>
        <taxon>Actinomycetes</taxon>
        <taxon>Pseudonocardiales</taxon>
        <taxon>Pseudonocardiaceae</taxon>
        <taxon>Saccharomonospora</taxon>
    </lineage>
</organism>
<dbReference type="HOGENOM" id="CLU_3316500_0_0_11"/>
<protein>
    <submittedName>
        <fullName evidence="1">Uncharacterized protein</fullName>
    </submittedName>
</protein>
<evidence type="ECO:0000313" key="2">
    <source>
        <dbReference type="Proteomes" id="UP000002791"/>
    </source>
</evidence>
<dbReference type="EMBL" id="CM001440">
    <property type="protein sequence ID" value="EHR63579.1"/>
    <property type="molecule type" value="Genomic_DNA"/>
</dbReference>
<accession>H5XL71</accession>
<proteinExistence type="predicted"/>
<name>H5XL71_9PSEU</name>
<dbReference type="Proteomes" id="UP000002791">
    <property type="component" value="Chromosome"/>
</dbReference>
<keyword evidence="2" id="KW-1185">Reference proteome</keyword>
<dbReference type="AlphaFoldDB" id="H5XL71"/>
<dbReference type="STRING" id="882082.SaccyDRAFT_4774"/>
<gene>
    <name evidence="1" type="ORF">SaccyDRAFT_4774</name>
</gene>